<sequence length="51" mass="6212">MHYPFFLADGAHPRFRLRGDRCFGKLCSWYDHLFEAFKMITEDFAPQAWRE</sequence>
<accession>A0ABN7HHC5</accession>
<dbReference type="Proteomes" id="UP000656319">
    <property type="component" value="Unassembled WGS sequence"/>
</dbReference>
<dbReference type="EMBL" id="CAJHCQ010000002">
    <property type="protein sequence ID" value="CAD6518537.1"/>
    <property type="molecule type" value="Genomic_DNA"/>
</dbReference>
<keyword evidence="2" id="KW-1185">Reference proteome</keyword>
<evidence type="ECO:0000313" key="1">
    <source>
        <dbReference type="EMBL" id="CAD6518537.1"/>
    </source>
</evidence>
<name>A0ABN7HHC5_9BURK</name>
<proteinExistence type="predicted"/>
<organism evidence="1 2">
    <name type="scientific">Paraburkholderia hiiakae</name>
    <dbReference type="NCBI Taxonomy" id="1081782"/>
    <lineage>
        <taxon>Bacteria</taxon>
        <taxon>Pseudomonadati</taxon>
        <taxon>Pseudomonadota</taxon>
        <taxon>Betaproteobacteria</taxon>
        <taxon>Burkholderiales</taxon>
        <taxon>Burkholderiaceae</taxon>
        <taxon>Paraburkholderia</taxon>
    </lineage>
</organism>
<gene>
    <name evidence="1" type="ORF">LMG27952_01022</name>
</gene>
<protein>
    <submittedName>
        <fullName evidence="1">Uncharacterized protein</fullName>
    </submittedName>
</protein>
<evidence type="ECO:0000313" key="2">
    <source>
        <dbReference type="Proteomes" id="UP000656319"/>
    </source>
</evidence>
<reference evidence="1 2" key="1">
    <citation type="submission" date="2020-10" db="EMBL/GenBank/DDBJ databases">
        <authorList>
            <person name="Peeters C."/>
        </authorList>
    </citation>
    <scope>NUCLEOTIDE SEQUENCE [LARGE SCALE GENOMIC DNA]</scope>
    <source>
        <strain evidence="1 2">LMG 27952</strain>
    </source>
</reference>
<comment type="caution">
    <text evidence="1">The sequence shown here is derived from an EMBL/GenBank/DDBJ whole genome shotgun (WGS) entry which is preliminary data.</text>
</comment>